<protein>
    <recommendedName>
        <fullName evidence="2">Aminotransferase class V domain-containing protein</fullName>
    </recommendedName>
</protein>
<dbReference type="PhylomeDB" id="S7ZTF6"/>
<dbReference type="Gene3D" id="3.40.640.10">
    <property type="entry name" value="Type I PLP-dependent aspartate aminotransferase-like (Major domain)"/>
    <property type="match status" value="1"/>
</dbReference>
<evidence type="ECO:0000313" key="3">
    <source>
        <dbReference type="EMBL" id="EPS33714.1"/>
    </source>
</evidence>
<evidence type="ECO:0000256" key="1">
    <source>
        <dbReference type="ARBA" id="ARBA00022898"/>
    </source>
</evidence>
<dbReference type="OrthoDB" id="5978656at2759"/>
<dbReference type="STRING" id="933388.S7ZTF6"/>
<name>S7ZTF6_PENO1</name>
<dbReference type="HOGENOM" id="CLU_003433_3_0_1"/>
<keyword evidence="1" id="KW-0663">Pyridoxal phosphate</keyword>
<dbReference type="EMBL" id="KB644415">
    <property type="protein sequence ID" value="EPS33714.1"/>
    <property type="molecule type" value="Genomic_DNA"/>
</dbReference>
<feature type="domain" description="Aminotransferase class V" evidence="2">
    <location>
        <begin position="59"/>
        <end position="244"/>
    </location>
</feature>
<dbReference type="InterPro" id="IPR015421">
    <property type="entry name" value="PyrdxlP-dep_Trfase_major"/>
</dbReference>
<dbReference type="PANTHER" id="PTHR43092">
    <property type="entry name" value="L-CYSTEINE DESULFHYDRASE"/>
    <property type="match status" value="1"/>
</dbReference>
<sequence length="449" mass="50193">MSSDQTAFGKPMLQHWLFDPSYKPLNHGSFGAHPAPVRDAHRSFLDLAERQPDPYIRVQHYELLEEARHELAKLLNAAKDECVFVKNATTGVATVLYNLNFQPGEAVIMFETVYGAVERNLISLQEHSSLQTRKVVFEYPISEDELVRRFRNVIHKTRSEGLKVRAAVFDTIVSNPGVRFPFERLTAICRDEGILSVIDGAHGIGHIPLNMSELQPDFFVSNCHKWLYTPRSSAVLYVPKRNQHLIRTTMPTSWGFIPAVDSSESAESVSLNIDSTPTKTLFEKLFEYVATSDDSAYLCLPAAIQFRREICGGEEAIISYCIDLAREAGDTVAAILKTEVMQEPDLKPGEMSNMRQCAMATVSLPIGVADEGTTVSGAAVTITPDEAARVSAWVTSTLLTKHNTFVPIFHHGSRLWTRLSAQIYLEISDFEWLAGVLQDLCDQVARKEF</sequence>
<dbReference type="PANTHER" id="PTHR43092:SF2">
    <property type="entry name" value="HERCYNYLCYSTEINE SULFOXIDE LYASE"/>
    <property type="match status" value="1"/>
</dbReference>
<organism evidence="3 4">
    <name type="scientific">Penicillium oxalicum (strain 114-2 / CGMCC 5302)</name>
    <name type="common">Penicillium decumbens</name>
    <dbReference type="NCBI Taxonomy" id="933388"/>
    <lineage>
        <taxon>Eukaryota</taxon>
        <taxon>Fungi</taxon>
        <taxon>Dikarya</taxon>
        <taxon>Ascomycota</taxon>
        <taxon>Pezizomycotina</taxon>
        <taxon>Eurotiomycetes</taxon>
        <taxon>Eurotiomycetidae</taxon>
        <taxon>Eurotiales</taxon>
        <taxon>Aspergillaceae</taxon>
        <taxon>Penicillium</taxon>
    </lineage>
</organism>
<dbReference type="InterPro" id="IPR015424">
    <property type="entry name" value="PyrdxlP-dep_Trfase"/>
</dbReference>
<dbReference type="eggNOG" id="KOG1549">
    <property type="taxonomic scope" value="Eukaryota"/>
</dbReference>
<evidence type="ECO:0000313" key="4">
    <source>
        <dbReference type="Proteomes" id="UP000019376"/>
    </source>
</evidence>
<dbReference type="InterPro" id="IPR015422">
    <property type="entry name" value="PyrdxlP-dep_Trfase_small"/>
</dbReference>
<keyword evidence="4" id="KW-1185">Reference proteome</keyword>
<reference evidence="3 4" key="1">
    <citation type="journal article" date="2013" name="PLoS ONE">
        <title>Genomic and secretomic analyses reveal unique features of the lignocellulolytic enzyme system of Penicillium decumbens.</title>
        <authorList>
            <person name="Liu G."/>
            <person name="Zhang L."/>
            <person name="Wei X."/>
            <person name="Zou G."/>
            <person name="Qin Y."/>
            <person name="Ma L."/>
            <person name="Li J."/>
            <person name="Zheng H."/>
            <person name="Wang S."/>
            <person name="Wang C."/>
            <person name="Xun L."/>
            <person name="Zhao G.-P."/>
            <person name="Zhou Z."/>
            <person name="Qu Y."/>
        </authorList>
    </citation>
    <scope>NUCLEOTIDE SEQUENCE [LARGE SCALE GENOMIC DNA]</scope>
    <source>
        <strain evidence="4">114-2 / CGMCC 5302</strain>
    </source>
</reference>
<dbReference type="Proteomes" id="UP000019376">
    <property type="component" value="Unassembled WGS sequence"/>
</dbReference>
<evidence type="ECO:0000259" key="2">
    <source>
        <dbReference type="Pfam" id="PF00266"/>
    </source>
</evidence>
<proteinExistence type="predicted"/>
<dbReference type="Gene3D" id="3.90.1150.10">
    <property type="entry name" value="Aspartate Aminotransferase, domain 1"/>
    <property type="match status" value="1"/>
</dbReference>
<gene>
    <name evidence="3" type="ORF">PDE_08676</name>
</gene>
<accession>S7ZTF6</accession>
<dbReference type="InterPro" id="IPR000192">
    <property type="entry name" value="Aminotrans_V_dom"/>
</dbReference>
<dbReference type="AlphaFoldDB" id="S7ZTF6"/>
<dbReference type="SUPFAM" id="SSF53383">
    <property type="entry name" value="PLP-dependent transferases"/>
    <property type="match status" value="1"/>
</dbReference>
<dbReference type="Pfam" id="PF00266">
    <property type="entry name" value="Aminotran_5"/>
    <property type="match status" value="1"/>
</dbReference>